<protein>
    <recommendedName>
        <fullName evidence="2">Glycosyltransferase subfamily 4-like N-terminal domain-containing protein</fullName>
    </recommendedName>
</protein>
<organism evidence="1">
    <name type="scientific">marine sediment metagenome</name>
    <dbReference type="NCBI Taxonomy" id="412755"/>
    <lineage>
        <taxon>unclassified sequences</taxon>
        <taxon>metagenomes</taxon>
        <taxon>ecological metagenomes</taxon>
    </lineage>
</organism>
<dbReference type="AlphaFoldDB" id="A0A0F9GPJ2"/>
<sequence length="108" mass="12295">MRVYIYPEFKSEDRGDGGVRRVIDAQRTQLPAYGCEVVASPDAADLIAIHIAAGDRLLDRYPQKPIVVHSHGLYWNEYEWRGNWYVKANADCMEAIRQADAVTGPTEW</sequence>
<evidence type="ECO:0000313" key="1">
    <source>
        <dbReference type="EMBL" id="KKL65087.1"/>
    </source>
</evidence>
<name>A0A0F9GPJ2_9ZZZZ</name>
<comment type="caution">
    <text evidence="1">The sequence shown here is derived from an EMBL/GenBank/DDBJ whole genome shotgun (WGS) entry which is preliminary data.</text>
</comment>
<gene>
    <name evidence="1" type="ORF">LCGC14_2158450</name>
</gene>
<proteinExistence type="predicted"/>
<reference evidence="1" key="1">
    <citation type="journal article" date="2015" name="Nature">
        <title>Complex archaea that bridge the gap between prokaryotes and eukaryotes.</title>
        <authorList>
            <person name="Spang A."/>
            <person name="Saw J.H."/>
            <person name="Jorgensen S.L."/>
            <person name="Zaremba-Niedzwiedzka K."/>
            <person name="Martijn J."/>
            <person name="Lind A.E."/>
            <person name="van Eijk R."/>
            <person name="Schleper C."/>
            <person name="Guy L."/>
            <person name="Ettema T.J."/>
        </authorList>
    </citation>
    <scope>NUCLEOTIDE SEQUENCE</scope>
</reference>
<feature type="non-terminal residue" evidence="1">
    <location>
        <position position="108"/>
    </location>
</feature>
<accession>A0A0F9GPJ2</accession>
<evidence type="ECO:0008006" key="2">
    <source>
        <dbReference type="Google" id="ProtNLM"/>
    </source>
</evidence>
<dbReference type="EMBL" id="LAZR01027643">
    <property type="protein sequence ID" value="KKL65087.1"/>
    <property type="molecule type" value="Genomic_DNA"/>
</dbReference>